<dbReference type="EMBL" id="JANBUP010000364">
    <property type="protein sequence ID" value="KAJ2811762.1"/>
    <property type="molecule type" value="Genomic_DNA"/>
</dbReference>
<sequence>MSTAGPLLFGVPLKYVSLVVLTVQNSLLALVMRYSRIVGNVRYFTSTAVLLSELTKLFVCLYLCARESMHENNGRLDMRRLYADVFGGDSWKMLIPAGLYTIQNNLQYVAVSLLDAATFQVTYQLKILTTALCSVLLLGTSLGAMRWVSLFALTLGIIFVQFSSTPTPSTDDSAGVPSKFMGLVSVLMACMLSGLAGVYFEKVLKGSRKSLWTRNVQLSLFSLPPALFGVLVVDGSGVRSLGFFSGYTLWTFGAISLQAFGGLLVAVVVKYADNILKGFATSISIVLSCLVSVWLFDFRVTKPFVLGTGLVIYATYLYGKQSSTTPPTKAATPLPTSSDPRPTDEYADSDADTANEGIPLTDLVVRSDDDFTDKTGSARQASKND</sequence>
<proteinExistence type="predicted"/>
<evidence type="ECO:0000313" key="2">
    <source>
        <dbReference type="Proteomes" id="UP001140096"/>
    </source>
</evidence>
<comment type="caution">
    <text evidence="1">The sequence shown here is derived from an EMBL/GenBank/DDBJ whole genome shotgun (WGS) entry which is preliminary data.</text>
</comment>
<accession>A0ACC1LMH6</accession>
<organism evidence="1 2">
    <name type="scientific">Coemansia furcata</name>
    <dbReference type="NCBI Taxonomy" id="417177"/>
    <lineage>
        <taxon>Eukaryota</taxon>
        <taxon>Fungi</taxon>
        <taxon>Fungi incertae sedis</taxon>
        <taxon>Zoopagomycota</taxon>
        <taxon>Kickxellomycotina</taxon>
        <taxon>Kickxellomycetes</taxon>
        <taxon>Kickxellales</taxon>
        <taxon>Kickxellaceae</taxon>
        <taxon>Coemansia</taxon>
    </lineage>
</organism>
<dbReference type="Proteomes" id="UP001140096">
    <property type="component" value="Unassembled WGS sequence"/>
</dbReference>
<protein>
    <submittedName>
        <fullName evidence="1">UDP-galactose transporter Gms1</fullName>
    </submittedName>
</protein>
<evidence type="ECO:0000313" key="1">
    <source>
        <dbReference type="EMBL" id="KAJ2811762.1"/>
    </source>
</evidence>
<name>A0ACC1LMH6_9FUNG</name>
<reference evidence="1" key="1">
    <citation type="submission" date="2022-07" db="EMBL/GenBank/DDBJ databases">
        <title>Phylogenomic reconstructions and comparative analyses of Kickxellomycotina fungi.</title>
        <authorList>
            <person name="Reynolds N.K."/>
            <person name="Stajich J.E."/>
            <person name="Barry K."/>
            <person name="Grigoriev I.V."/>
            <person name="Crous P."/>
            <person name="Smith M.E."/>
        </authorList>
    </citation>
    <scope>NUCLEOTIDE SEQUENCE</scope>
    <source>
        <strain evidence="1">CBS 102833</strain>
    </source>
</reference>
<keyword evidence="2" id="KW-1185">Reference proteome</keyword>
<gene>
    <name evidence="1" type="primary">gms1</name>
    <name evidence="1" type="ORF">H4S07_001856</name>
</gene>